<dbReference type="Proteomes" id="UP000247702">
    <property type="component" value="Unassembled WGS sequence"/>
</dbReference>
<reference evidence="1 3" key="1">
    <citation type="submission" date="2017-11" db="EMBL/GenBank/DDBJ databases">
        <title>The genome of Rhizophagus clarus HR1 reveals common genetic basis of auxotrophy among arbuscular mycorrhizal fungi.</title>
        <authorList>
            <person name="Kobayashi Y."/>
        </authorList>
    </citation>
    <scope>NUCLEOTIDE SEQUENCE [LARGE SCALE GENOMIC DNA]</scope>
    <source>
        <strain evidence="1 3">HR1</strain>
    </source>
</reference>
<evidence type="ECO:0000313" key="3">
    <source>
        <dbReference type="Proteomes" id="UP000247702"/>
    </source>
</evidence>
<accession>A0A2Z6QHV7</accession>
<gene>
    <name evidence="2" type="ORF">RCL2_001616000</name>
    <name evidence="1" type="ORF">RclHR1_14780009</name>
</gene>
<name>A0A2Z6QHV7_9GLOM</name>
<reference evidence="2" key="2">
    <citation type="submission" date="2019-10" db="EMBL/GenBank/DDBJ databases">
        <title>Conservation and host-specific expression of non-tandemly repeated heterogenous ribosome RNA gene in arbuscular mycorrhizal fungi.</title>
        <authorList>
            <person name="Maeda T."/>
            <person name="Kobayashi Y."/>
            <person name="Nakagawa T."/>
            <person name="Ezawa T."/>
            <person name="Yamaguchi K."/>
            <person name="Bino T."/>
            <person name="Nishimoto Y."/>
            <person name="Shigenobu S."/>
            <person name="Kawaguchi M."/>
        </authorList>
    </citation>
    <scope>NUCLEOTIDE SEQUENCE</scope>
    <source>
        <strain evidence="2">HR1</strain>
    </source>
</reference>
<dbReference type="AlphaFoldDB" id="A0A2Z6QHV7"/>
<protein>
    <submittedName>
        <fullName evidence="1">Uncharacterized protein</fullName>
    </submittedName>
</protein>
<dbReference type="EMBL" id="BEXD01000533">
    <property type="protein sequence ID" value="GBB88232.1"/>
    <property type="molecule type" value="Genomic_DNA"/>
</dbReference>
<keyword evidence="3" id="KW-1185">Reference proteome</keyword>
<proteinExistence type="predicted"/>
<evidence type="ECO:0000313" key="1">
    <source>
        <dbReference type="EMBL" id="GBB88232.1"/>
    </source>
</evidence>
<organism evidence="1 3">
    <name type="scientific">Rhizophagus clarus</name>
    <dbReference type="NCBI Taxonomy" id="94130"/>
    <lineage>
        <taxon>Eukaryota</taxon>
        <taxon>Fungi</taxon>
        <taxon>Fungi incertae sedis</taxon>
        <taxon>Mucoromycota</taxon>
        <taxon>Glomeromycotina</taxon>
        <taxon>Glomeromycetes</taxon>
        <taxon>Glomerales</taxon>
        <taxon>Glomeraceae</taxon>
        <taxon>Rhizophagus</taxon>
    </lineage>
</organism>
<dbReference type="Proteomes" id="UP000615446">
    <property type="component" value="Unassembled WGS sequence"/>
</dbReference>
<dbReference type="EMBL" id="BLAL01000183">
    <property type="protein sequence ID" value="GES89259.1"/>
    <property type="molecule type" value="Genomic_DNA"/>
</dbReference>
<sequence length="158" mass="18421">MSLIRINSKHGFVTRIDLSQLITVLNSSDFRHLLQEYRSTQLATHIINFLISSSWHGRLKEWVAVQYEQFWYIDKKKQPIVRKHDSLSMLQLNISPALSTDDFDWIIHTPLWFAGYDITIFDLFNFSSVSNLLDSNGISSQPLDYQISISHLQSDDDM</sequence>
<comment type="caution">
    <text evidence="1">The sequence shown here is derived from an EMBL/GenBank/DDBJ whole genome shotgun (WGS) entry which is preliminary data.</text>
</comment>
<evidence type="ECO:0000313" key="2">
    <source>
        <dbReference type="EMBL" id="GES89259.1"/>
    </source>
</evidence>